<feature type="signal peptide" evidence="4">
    <location>
        <begin position="1"/>
        <end position="21"/>
    </location>
</feature>
<reference evidence="5" key="2">
    <citation type="submission" date="2020-09" db="EMBL/GenBank/DDBJ databases">
        <authorList>
            <person name="Sun Q."/>
            <person name="Kim S."/>
        </authorList>
    </citation>
    <scope>NUCLEOTIDE SEQUENCE</scope>
    <source>
        <strain evidence="5">KCTC 12113</strain>
    </source>
</reference>
<dbReference type="EMBL" id="BMWP01000002">
    <property type="protein sequence ID" value="GGW23193.1"/>
    <property type="molecule type" value="Genomic_DNA"/>
</dbReference>
<dbReference type="PROSITE" id="PS50088">
    <property type="entry name" value="ANK_REPEAT"/>
    <property type="match status" value="1"/>
</dbReference>
<evidence type="ECO:0000256" key="3">
    <source>
        <dbReference type="PROSITE-ProRule" id="PRU00023"/>
    </source>
</evidence>
<evidence type="ECO:0000313" key="6">
    <source>
        <dbReference type="Proteomes" id="UP000634668"/>
    </source>
</evidence>
<dbReference type="Pfam" id="PF12796">
    <property type="entry name" value="Ank_2"/>
    <property type="match status" value="1"/>
</dbReference>
<comment type="caution">
    <text evidence="5">The sequence shown here is derived from an EMBL/GenBank/DDBJ whole genome shotgun (WGS) entry which is preliminary data.</text>
</comment>
<keyword evidence="2 3" id="KW-0040">ANK repeat</keyword>
<evidence type="ECO:0000256" key="4">
    <source>
        <dbReference type="SAM" id="SignalP"/>
    </source>
</evidence>
<dbReference type="PANTHER" id="PTHR24171">
    <property type="entry name" value="ANKYRIN REPEAT DOMAIN-CONTAINING PROTEIN 39-RELATED"/>
    <property type="match status" value="1"/>
</dbReference>
<keyword evidence="6" id="KW-1185">Reference proteome</keyword>
<dbReference type="PROSITE" id="PS50297">
    <property type="entry name" value="ANK_REP_REGION"/>
    <property type="match status" value="1"/>
</dbReference>
<reference evidence="5" key="1">
    <citation type="journal article" date="2014" name="Int. J. Syst. Evol. Microbiol.">
        <title>Complete genome sequence of Corynebacterium casei LMG S-19264T (=DSM 44701T), isolated from a smear-ripened cheese.</title>
        <authorList>
            <consortium name="US DOE Joint Genome Institute (JGI-PGF)"/>
            <person name="Walter F."/>
            <person name="Albersmeier A."/>
            <person name="Kalinowski J."/>
            <person name="Ruckert C."/>
        </authorList>
    </citation>
    <scope>NUCLEOTIDE SEQUENCE</scope>
    <source>
        <strain evidence="5">KCTC 12113</strain>
    </source>
</reference>
<dbReference type="SMART" id="SM00248">
    <property type="entry name" value="ANK"/>
    <property type="match status" value="2"/>
</dbReference>
<dbReference type="InterPro" id="IPR036770">
    <property type="entry name" value="Ankyrin_rpt-contain_sf"/>
</dbReference>
<evidence type="ECO:0000256" key="2">
    <source>
        <dbReference type="ARBA" id="ARBA00023043"/>
    </source>
</evidence>
<dbReference type="InterPro" id="IPR002110">
    <property type="entry name" value="Ankyrin_rpt"/>
</dbReference>
<evidence type="ECO:0008006" key="7">
    <source>
        <dbReference type="Google" id="ProtNLM"/>
    </source>
</evidence>
<name>A0A918MI05_9FLAO</name>
<protein>
    <recommendedName>
        <fullName evidence="7">Ankyrin repeat domain-containing protein</fullName>
    </recommendedName>
</protein>
<dbReference type="Gene3D" id="1.25.40.20">
    <property type="entry name" value="Ankyrin repeat-containing domain"/>
    <property type="match status" value="1"/>
</dbReference>
<evidence type="ECO:0000256" key="1">
    <source>
        <dbReference type="ARBA" id="ARBA00022737"/>
    </source>
</evidence>
<feature type="repeat" description="ANK" evidence="3">
    <location>
        <begin position="72"/>
        <end position="104"/>
    </location>
</feature>
<organism evidence="5 6">
    <name type="scientific">Arenibacter certesii</name>
    <dbReference type="NCBI Taxonomy" id="228955"/>
    <lineage>
        <taxon>Bacteria</taxon>
        <taxon>Pseudomonadati</taxon>
        <taxon>Bacteroidota</taxon>
        <taxon>Flavobacteriia</taxon>
        <taxon>Flavobacteriales</taxon>
        <taxon>Flavobacteriaceae</taxon>
        <taxon>Arenibacter</taxon>
    </lineage>
</organism>
<dbReference type="Proteomes" id="UP000634668">
    <property type="component" value="Unassembled WGS sequence"/>
</dbReference>
<proteinExistence type="predicted"/>
<dbReference type="RefSeq" id="WP_026812152.1">
    <property type="nucleotide sequence ID" value="NZ_BMWP01000002.1"/>
</dbReference>
<dbReference type="SUPFAM" id="SSF48403">
    <property type="entry name" value="Ankyrin repeat"/>
    <property type="match status" value="1"/>
</dbReference>
<keyword evidence="1" id="KW-0677">Repeat</keyword>
<gene>
    <name evidence="5" type="ORF">GCM10007383_04060</name>
</gene>
<feature type="chain" id="PRO_5036834380" description="Ankyrin repeat domain-containing protein" evidence="4">
    <location>
        <begin position="22"/>
        <end position="130"/>
    </location>
</feature>
<dbReference type="AlphaFoldDB" id="A0A918MI05"/>
<sequence length="130" mass="14174">MRKTIVIAAMAFLCMASGFSAEKLVDTQENYSSPLIENPRELNSFCKAIMKGDIKTVKRLIALGEDVNEKSLGKTPVIFAARYNKAEIVSLLIKNGADVTIRCDSGYTAKKHAELSNATDALAVINAHLR</sequence>
<accession>A0A918MI05</accession>
<keyword evidence="4" id="KW-0732">Signal</keyword>
<evidence type="ECO:0000313" key="5">
    <source>
        <dbReference type="EMBL" id="GGW23193.1"/>
    </source>
</evidence>